<reference evidence="3" key="1">
    <citation type="submission" date="2016-10" db="EMBL/GenBank/DDBJ databases">
        <authorList>
            <person name="Varghese N."/>
            <person name="Submissions S."/>
        </authorList>
    </citation>
    <scope>NUCLEOTIDE SEQUENCE [LARGE SCALE GENOMIC DNA]</scope>
    <source>
        <strain evidence="3">DSM 7165</strain>
    </source>
</reference>
<evidence type="ECO:0000259" key="1">
    <source>
        <dbReference type="Pfam" id="PF04321"/>
    </source>
</evidence>
<dbReference type="InterPro" id="IPR029903">
    <property type="entry name" value="RmlD-like-bd"/>
</dbReference>
<dbReference type="Pfam" id="PF04321">
    <property type="entry name" value="RmlD_sub_bind"/>
    <property type="match status" value="1"/>
</dbReference>
<evidence type="ECO:0000313" key="2">
    <source>
        <dbReference type="EMBL" id="SEI85657.1"/>
    </source>
</evidence>
<protein>
    <submittedName>
        <fullName evidence="2">dTDP-4-dehydrorhamnose reductase</fullName>
    </submittedName>
</protein>
<gene>
    <name evidence="2" type="ORF">SAMN05421831_11335</name>
</gene>
<sequence length="268" mass="30870">MNILLVCDSPQLQAHLLQVCQSYYGVHVWQDFPVSTPPDYVVHLPLVAQRTLYTSVADMAPYQQASKQVDSLLQQARAWGAGYLFLSSQQVYVAGHRISLQEEDHADAACELGTWWIEQENKISCYPKHFIMRTGYLLDQTSLESLLEKMRQQTWPQDEETFCLTTLEDLSRAILGILLQNFHHPKGLWGLYHYTGHEQSSELEVAKSIRRLAAEHEPLPDPPEETHARSVPRLLNCRRVLDTFAIHQRSWKQDLPKLVNQIYSHSLP</sequence>
<dbReference type="EMBL" id="FNYH01000013">
    <property type="protein sequence ID" value="SEI85657.1"/>
    <property type="molecule type" value="Genomic_DNA"/>
</dbReference>
<organism evidence="2 3">
    <name type="scientific">Allopseudospirillum japonicum</name>
    <dbReference type="NCBI Taxonomy" id="64971"/>
    <lineage>
        <taxon>Bacteria</taxon>
        <taxon>Pseudomonadati</taxon>
        <taxon>Pseudomonadota</taxon>
        <taxon>Gammaproteobacteria</taxon>
        <taxon>Oceanospirillales</taxon>
        <taxon>Oceanospirillaceae</taxon>
        <taxon>Allopseudospirillum</taxon>
    </lineage>
</organism>
<keyword evidence="3" id="KW-1185">Reference proteome</keyword>
<name>A0A1H6U7S3_9GAMM</name>
<dbReference type="SUPFAM" id="SSF51735">
    <property type="entry name" value="NAD(P)-binding Rossmann-fold domains"/>
    <property type="match status" value="1"/>
</dbReference>
<dbReference type="Proteomes" id="UP000242999">
    <property type="component" value="Unassembled WGS sequence"/>
</dbReference>
<dbReference type="OrthoDB" id="9803892at2"/>
<dbReference type="AlphaFoldDB" id="A0A1H6U7S3"/>
<dbReference type="Gene3D" id="3.40.50.720">
    <property type="entry name" value="NAD(P)-binding Rossmann-like Domain"/>
    <property type="match status" value="1"/>
</dbReference>
<feature type="domain" description="RmlD-like substrate binding" evidence="1">
    <location>
        <begin position="66"/>
        <end position="262"/>
    </location>
</feature>
<dbReference type="STRING" id="64971.SAMN05421831_11335"/>
<dbReference type="InterPro" id="IPR036291">
    <property type="entry name" value="NAD(P)-bd_dom_sf"/>
</dbReference>
<evidence type="ECO:0000313" key="3">
    <source>
        <dbReference type="Proteomes" id="UP000242999"/>
    </source>
</evidence>
<proteinExistence type="predicted"/>
<dbReference type="RefSeq" id="WP_093311723.1">
    <property type="nucleotide sequence ID" value="NZ_FNYH01000013.1"/>
</dbReference>
<accession>A0A1H6U7S3</accession>